<accession>A0ABQ5A9X1</accession>
<feature type="domain" description="B box-type" evidence="10">
    <location>
        <begin position="133"/>
        <end position="184"/>
    </location>
</feature>
<evidence type="ECO:0000259" key="10">
    <source>
        <dbReference type="SMART" id="SM00336"/>
    </source>
</evidence>
<dbReference type="CDD" id="cd19821">
    <property type="entry name" value="Bbox1_BBX-like"/>
    <property type="match status" value="1"/>
</dbReference>
<feature type="compositionally biased region" description="Polar residues" evidence="9">
    <location>
        <begin position="20"/>
        <end position="29"/>
    </location>
</feature>
<evidence type="ECO:0000313" key="12">
    <source>
        <dbReference type="Proteomes" id="UP001151760"/>
    </source>
</evidence>
<evidence type="ECO:0000256" key="2">
    <source>
        <dbReference type="ARBA" id="ARBA00022723"/>
    </source>
</evidence>
<evidence type="ECO:0000256" key="8">
    <source>
        <dbReference type="ARBA" id="ARBA00023242"/>
    </source>
</evidence>
<reference evidence="11" key="1">
    <citation type="journal article" date="2022" name="Int. J. Mol. Sci.">
        <title>Draft Genome of Tanacetum Coccineum: Genomic Comparison of Closely Related Tanacetum-Family Plants.</title>
        <authorList>
            <person name="Yamashiro T."/>
            <person name="Shiraishi A."/>
            <person name="Nakayama K."/>
            <person name="Satake H."/>
        </authorList>
    </citation>
    <scope>NUCLEOTIDE SEQUENCE</scope>
</reference>
<dbReference type="PANTHER" id="PTHR31832:SF68">
    <property type="entry name" value="B-BOX ZINC FINGER PROTEIN 22"/>
    <property type="match status" value="1"/>
</dbReference>
<evidence type="ECO:0000313" key="11">
    <source>
        <dbReference type="EMBL" id="GJS98416.1"/>
    </source>
</evidence>
<keyword evidence="2" id="KW-0479">Metal-binding</keyword>
<evidence type="ECO:0000256" key="9">
    <source>
        <dbReference type="SAM" id="MobiDB-lite"/>
    </source>
</evidence>
<comment type="caution">
    <text evidence="11">The sequence shown here is derived from an EMBL/GenBank/DDBJ whole genome shotgun (WGS) entry which is preliminary data.</text>
</comment>
<dbReference type="InterPro" id="IPR051979">
    <property type="entry name" value="B-box_zinc_finger"/>
</dbReference>
<reference evidence="11" key="2">
    <citation type="submission" date="2022-01" db="EMBL/GenBank/DDBJ databases">
        <authorList>
            <person name="Yamashiro T."/>
            <person name="Shiraishi A."/>
            <person name="Satake H."/>
            <person name="Nakayama K."/>
        </authorList>
    </citation>
    <scope>NUCLEOTIDE SEQUENCE</scope>
</reference>
<keyword evidence="6" id="KW-0805">Transcription regulation</keyword>
<feature type="compositionally biased region" description="Polar residues" evidence="9">
    <location>
        <begin position="198"/>
        <end position="215"/>
    </location>
</feature>
<gene>
    <name evidence="11" type="ORF">Tco_0819586</name>
</gene>
<organism evidence="11 12">
    <name type="scientific">Tanacetum coccineum</name>
    <dbReference type="NCBI Taxonomy" id="301880"/>
    <lineage>
        <taxon>Eukaryota</taxon>
        <taxon>Viridiplantae</taxon>
        <taxon>Streptophyta</taxon>
        <taxon>Embryophyta</taxon>
        <taxon>Tracheophyta</taxon>
        <taxon>Spermatophyta</taxon>
        <taxon>Magnoliopsida</taxon>
        <taxon>eudicotyledons</taxon>
        <taxon>Gunneridae</taxon>
        <taxon>Pentapetalae</taxon>
        <taxon>asterids</taxon>
        <taxon>campanulids</taxon>
        <taxon>Asterales</taxon>
        <taxon>Asteraceae</taxon>
        <taxon>Asteroideae</taxon>
        <taxon>Anthemideae</taxon>
        <taxon>Anthemidinae</taxon>
        <taxon>Tanacetum</taxon>
    </lineage>
</organism>
<dbReference type="PANTHER" id="PTHR31832">
    <property type="entry name" value="B-BOX ZINC FINGER PROTEIN 22"/>
    <property type="match status" value="1"/>
</dbReference>
<name>A0ABQ5A9X1_9ASTR</name>
<evidence type="ECO:0000256" key="1">
    <source>
        <dbReference type="ARBA" id="ARBA00004123"/>
    </source>
</evidence>
<evidence type="ECO:0000256" key="6">
    <source>
        <dbReference type="ARBA" id="ARBA00023015"/>
    </source>
</evidence>
<keyword evidence="3" id="KW-0677">Repeat</keyword>
<comment type="subcellular location">
    <subcellularLocation>
        <location evidence="1">Nucleus</location>
    </subcellularLocation>
</comment>
<keyword evidence="8" id="KW-0539">Nucleus</keyword>
<feature type="region of interest" description="Disordered" evidence="9">
    <location>
        <begin position="196"/>
        <end position="215"/>
    </location>
</feature>
<feature type="region of interest" description="Disordered" evidence="9">
    <location>
        <begin position="42"/>
        <end position="74"/>
    </location>
</feature>
<dbReference type="Proteomes" id="UP001151760">
    <property type="component" value="Unassembled WGS sequence"/>
</dbReference>
<keyword evidence="4" id="KW-0863">Zinc-finger</keyword>
<feature type="region of interest" description="Disordered" evidence="9">
    <location>
        <begin position="1"/>
        <end position="29"/>
    </location>
</feature>
<evidence type="ECO:0000256" key="5">
    <source>
        <dbReference type="ARBA" id="ARBA00022833"/>
    </source>
</evidence>
<proteinExistence type="predicted"/>
<protein>
    <submittedName>
        <fullName evidence="11">B-box zinc finger protein 22</fullName>
    </submittedName>
</protein>
<feature type="compositionally biased region" description="Basic and acidic residues" evidence="9">
    <location>
        <begin position="45"/>
        <end position="57"/>
    </location>
</feature>
<evidence type="ECO:0000256" key="3">
    <source>
        <dbReference type="ARBA" id="ARBA00022737"/>
    </source>
</evidence>
<evidence type="ECO:0000256" key="4">
    <source>
        <dbReference type="ARBA" id="ARBA00022771"/>
    </source>
</evidence>
<dbReference type="EMBL" id="BQNB010012043">
    <property type="protein sequence ID" value="GJS98416.1"/>
    <property type="molecule type" value="Genomic_DNA"/>
</dbReference>
<dbReference type="SMART" id="SM00336">
    <property type="entry name" value="BBOX"/>
    <property type="match status" value="1"/>
</dbReference>
<sequence length="362" mass="40104">MDTEVPNFAAKHQASKRYKTSGSFNTGDASINVNVDVVDDEEEVQELRRPMGRDKAKGLKKKGPRSSGSSSSTNDEALVRLMVSELAMHNVRAIKMKKEERLAFLDIKKREVECRERELALRAEIKARFYTSLKIFVCNGDGYESMETFGYFFCLEDRALLCRKCDVAIHTVNTFVATHQRFLLTGVKVGAEAAGLDTPSTSKNSHPTKNSTSIPLTSTAQYTKPVPVQDAQTGGFAPPSLPFIGGSSANDIQQWQFDEFLGLTDLNQNYNYIGNVSSKVDNGKVGDSGCSPVLRAMEAELDECLGQVPESSWAVPQICSPPTASGLRWPKSYDHHHQFDTAAFVPDVCYQQSKSSLKRRRQ</sequence>
<dbReference type="InterPro" id="IPR049808">
    <property type="entry name" value="CONSTANS-like_Bbox1"/>
</dbReference>
<evidence type="ECO:0000256" key="7">
    <source>
        <dbReference type="ARBA" id="ARBA00023163"/>
    </source>
</evidence>
<keyword evidence="7" id="KW-0804">Transcription</keyword>
<keyword evidence="12" id="KW-1185">Reference proteome</keyword>
<dbReference type="InterPro" id="IPR000315">
    <property type="entry name" value="Znf_B-box"/>
</dbReference>
<keyword evidence="5" id="KW-0862">Zinc</keyword>